<dbReference type="Proteomes" id="UP000886819">
    <property type="component" value="Unassembled WGS sequence"/>
</dbReference>
<sequence>MTRIALCVAVLCLASYLVVPLPFTPVVLSLHTVVVNLVGLILPPRQAVCAMAVYLLMGAVGLPVFAGGAAGPGKLFGPTGGFYFGFLLAVPVISLCRGEPGRFLRYFGVTALLGVPIQHVCAIVMMCLHNGFQPAAAFGAVSLPFLPGDIAKCALASALGVALNRALPAAGALGPPRKASRP</sequence>
<feature type="transmembrane region" description="Helical" evidence="3">
    <location>
        <begin position="106"/>
        <end position="128"/>
    </location>
</feature>
<accession>A0A9D0YWX8</accession>
<comment type="caution">
    <text evidence="4">The sequence shown here is derived from an EMBL/GenBank/DDBJ whole genome shotgun (WGS) entry which is preliminary data.</text>
</comment>
<organism evidence="4 5">
    <name type="scientific">Candidatus Avichristensenella intestinipullorum</name>
    <dbReference type="NCBI Taxonomy" id="2840693"/>
    <lineage>
        <taxon>Bacteria</taxon>
        <taxon>Bacillati</taxon>
        <taxon>Bacillota</taxon>
        <taxon>Clostridia</taxon>
        <taxon>Candidatus Avichristensenella</taxon>
    </lineage>
</organism>
<proteinExistence type="inferred from homology"/>
<evidence type="ECO:0000313" key="4">
    <source>
        <dbReference type="EMBL" id="HIQ63473.1"/>
    </source>
</evidence>
<dbReference type="Gene3D" id="1.10.1760.20">
    <property type="match status" value="1"/>
</dbReference>
<dbReference type="PANTHER" id="PTHR34295">
    <property type="entry name" value="BIOTIN TRANSPORTER BIOY"/>
    <property type="match status" value="1"/>
</dbReference>
<name>A0A9D0YWX8_9FIRM</name>
<dbReference type="GO" id="GO:0005886">
    <property type="term" value="C:plasma membrane"/>
    <property type="evidence" value="ECO:0007669"/>
    <property type="project" value="UniProtKB-SubCell"/>
</dbReference>
<protein>
    <recommendedName>
        <fullName evidence="2">Biotin transporter</fullName>
    </recommendedName>
</protein>
<evidence type="ECO:0000256" key="2">
    <source>
        <dbReference type="PIRNR" id="PIRNR016661"/>
    </source>
</evidence>
<dbReference type="AlphaFoldDB" id="A0A9D0YWX8"/>
<dbReference type="InterPro" id="IPR003784">
    <property type="entry name" value="BioY"/>
</dbReference>
<evidence type="ECO:0000256" key="1">
    <source>
        <dbReference type="ARBA" id="ARBA00010692"/>
    </source>
</evidence>
<feature type="transmembrane region" description="Helical" evidence="3">
    <location>
        <begin position="75"/>
        <end position="94"/>
    </location>
</feature>
<keyword evidence="3" id="KW-0812">Transmembrane</keyword>
<evidence type="ECO:0000256" key="3">
    <source>
        <dbReference type="SAM" id="Phobius"/>
    </source>
</evidence>
<keyword evidence="2 3" id="KW-0472">Membrane</keyword>
<reference evidence="4" key="1">
    <citation type="submission" date="2020-10" db="EMBL/GenBank/DDBJ databases">
        <authorList>
            <person name="Gilroy R."/>
        </authorList>
    </citation>
    <scope>NUCLEOTIDE SEQUENCE</scope>
    <source>
        <strain evidence="4">ChiHile30-977</strain>
    </source>
</reference>
<dbReference type="EMBL" id="DVFI01000106">
    <property type="protein sequence ID" value="HIQ63473.1"/>
    <property type="molecule type" value="Genomic_DNA"/>
</dbReference>
<comment type="subcellular location">
    <subcellularLocation>
        <location evidence="2">Cell membrane</location>
        <topology evidence="2">Multi-pass membrane protein</topology>
    </subcellularLocation>
</comment>
<reference evidence="4" key="2">
    <citation type="journal article" date="2021" name="PeerJ">
        <title>Extensive microbial diversity within the chicken gut microbiome revealed by metagenomics and culture.</title>
        <authorList>
            <person name="Gilroy R."/>
            <person name="Ravi A."/>
            <person name="Getino M."/>
            <person name="Pursley I."/>
            <person name="Horton D.L."/>
            <person name="Alikhan N.F."/>
            <person name="Baker D."/>
            <person name="Gharbi K."/>
            <person name="Hall N."/>
            <person name="Watson M."/>
            <person name="Adriaenssens E.M."/>
            <person name="Foster-Nyarko E."/>
            <person name="Jarju S."/>
            <person name="Secka A."/>
            <person name="Antonio M."/>
            <person name="Oren A."/>
            <person name="Chaudhuri R.R."/>
            <person name="La Ragione R."/>
            <person name="Hildebrand F."/>
            <person name="Pallen M.J."/>
        </authorList>
    </citation>
    <scope>NUCLEOTIDE SEQUENCE</scope>
    <source>
        <strain evidence="4">ChiHile30-977</strain>
    </source>
</reference>
<evidence type="ECO:0000313" key="5">
    <source>
        <dbReference type="Proteomes" id="UP000886819"/>
    </source>
</evidence>
<dbReference type="PIRSF" id="PIRSF016661">
    <property type="entry name" value="BioY"/>
    <property type="match status" value="1"/>
</dbReference>
<keyword evidence="3" id="KW-1133">Transmembrane helix</keyword>
<dbReference type="Pfam" id="PF02632">
    <property type="entry name" value="BioY"/>
    <property type="match status" value="1"/>
</dbReference>
<dbReference type="PANTHER" id="PTHR34295:SF1">
    <property type="entry name" value="BIOTIN TRANSPORTER BIOY"/>
    <property type="match status" value="1"/>
</dbReference>
<dbReference type="GO" id="GO:0015225">
    <property type="term" value="F:biotin transmembrane transporter activity"/>
    <property type="evidence" value="ECO:0007669"/>
    <property type="project" value="UniProtKB-UniRule"/>
</dbReference>
<gene>
    <name evidence="4" type="ORF">IAA66_07820</name>
</gene>
<comment type="similarity">
    <text evidence="1 2">Belongs to the BioY family.</text>
</comment>
<feature type="transmembrane region" description="Helical" evidence="3">
    <location>
        <begin position="44"/>
        <end position="68"/>
    </location>
</feature>
<keyword evidence="2" id="KW-1003">Cell membrane</keyword>
<keyword evidence="2" id="KW-0813">Transport</keyword>